<name>A0A2P2NWP4_RHIMU</name>
<dbReference type="AlphaFoldDB" id="A0A2P2NWP4"/>
<reference evidence="1" key="1">
    <citation type="submission" date="2018-02" db="EMBL/GenBank/DDBJ databases">
        <title>Rhizophora mucronata_Transcriptome.</title>
        <authorList>
            <person name="Meera S.P."/>
            <person name="Sreeshan A."/>
            <person name="Augustine A."/>
        </authorList>
    </citation>
    <scope>NUCLEOTIDE SEQUENCE</scope>
    <source>
        <tissue evidence="1">Leaf</tissue>
    </source>
</reference>
<proteinExistence type="predicted"/>
<organism evidence="1">
    <name type="scientific">Rhizophora mucronata</name>
    <name type="common">Asiatic mangrove</name>
    <dbReference type="NCBI Taxonomy" id="61149"/>
    <lineage>
        <taxon>Eukaryota</taxon>
        <taxon>Viridiplantae</taxon>
        <taxon>Streptophyta</taxon>
        <taxon>Embryophyta</taxon>
        <taxon>Tracheophyta</taxon>
        <taxon>Spermatophyta</taxon>
        <taxon>Magnoliopsida</taxon>
        <taxon>eudicotyledons</taxon>
        <taxon>Gunneridae</taxon>
        <taxon>Pentapetalae</taxon>
        <taxon>rosids</taxon>
        <taxon>fabids</taxon>
        <taxon>Malpighiales</taxon>
        <taxon>Rhizophoraceae</taxon>
        <taxon>Rhizophora</taxon>
    </lineage>
</organism>
<sequence length="16" mass="1853">MMTLLIGTKHDVEMSF</sequence>
<protein>
    <submittedName>
        <fullName evidence="1">Uncharacterized protein</fullName>
    </submittedName>
</protein>
<evidence type="ECO:0000313" key="1">
    <source>
        <dbReference type="EMBL" id="MBX46946.1"/>
    </source>
</evidence>
<accession>A0A2P2NWP4</accession>
<dbReference type="EMBL" id="GGEC01066462">
    <property type="protein sequence ID" value="MBX46946.1"/>
    <property type="molecule type" value="Transcribed_RNA"/>
</dbReference>